<dbReference type="InterPro" id="IPR055170">
    <property type="entry name" value="GFO_IDH_MocA-like_dom"/>
</dbReference>
<dbReference type="SUPFAM" id="SSF55347">
    <property type="entry name" value="Glyceraldehyde-3-phosphate dehydrogenase-like, C-terminal domain"/>
    <property type="match status" value="1"/>
</dbReference>
<dbReference type="InterPro" id="IPR051317">
    <property type="entry name" value="Gfo/Idh/MocA_oxidoreduct"/>
</dbReference>
<dbReference type="Gene3D" id="3.30.360.10">
    <property type="entry name" value="Dihydrodipicolinate Reductase, domain 2"/>
    <property type="match status" value="1"/>
</dbReference>
<accession>X0UGZ5</accession>
<sequence>LTVNQNYRYAPDIQKIQEVIESGILGRIIQIRIAVHQFRRRWDWQTLIKYGGGILNNHGAHVVDWAMLLIDDPEPDVFCHMEATPLYAGDADSHVKLILRPQTGPLIDIELTHACAYPEDQWLVMGTQGSLS</sequence>
<dbReference type="AlphaFoldDB" id="X0UGZ5"/>
<dbReference type="EMBL" id="BARS01013655">
    <property type="protein sequence ID" value="GAF98576.1"/>
    <property type="molecule type" value="Genomic_DNA"/>
</dbReference>
<feature type="non-terminal residue" evidence="4">
    <location>
        <position position="1"/>
    </location>
</feature>
<organism evidence="4">
    <name type="scientific">marine sediment metagenome</name>
    <dbReference type="NCBI Taxonomy" id="412755"/>
    <lineage>
        <taxon>unclassified sequences</taxon>
        <taxon>metagenomes</taxon>
        <taxon>ecological metagenomes</taxon>
    </lineage>
</organism>
<gene>
    <name evidence="4" type="ORF">S01H1_23569</name>
</gene>
<comment type="caution">
    <text evidence="4">The sequence shown here is derived from an EMBL/GenBank/DDBJ whole genome shotgun (WGS) entry which is preliminary data.</text>
</comment>
<dbReference type="GO" id="GO:0016491">
    <property type="term" value="F:oxidoreductase activity"/>
    <property type="evidence" value="ECO:0007669"/>
    <property type="project" value="UniProtKB-KW"/>
</dbReference>
<evidence type="ECO:0000313" key="4">
    <source>
        <dbReference type="EMBL" id="GAF98576.1"/>
    </source>
</evidence>
<proteinExistence type="inferred from homology"/>
<evidence type="ECO:0000256" key="2">
    <source>
        <dbReference type="ARBA" id="ARBA00023002"/>
    </source>
</evidence>
<protein>
    <recommendedName>
        <fullName evidence="3">GFO/IDH/MocA-like oxidoreductase domain-containing protein</fullName>
    </recommendedName>
</protein>
<dbReference type="PANTHER" id="PTHR43708">
    <property type="entry name" value="CONSERVED EXPRESSED OXIDOREDUCTASE (EUROFUNG)"/>
    <property type="match status" value="1"/>
</dbReference>
<feature type="non-terminal residue" evidence="4">
    <location>
        <position position="132"/>
    </location>
</feature>
<name>X0UGZ5_9ZZZZ</name>
<dbReference type="PANTHER" id="PTHR43708:SF5">
    <property type="entry name" value="CONSERVED EXPRESSED OXIDOREDUCTASE (EUROFUNG)-RELATED"/>
    <property type="match status" value="1"/>
</dbReference>
<dbReference type="Pfam" id="PF22725">
    <property type="entry name" value="GFO_IDH_MocA_C3"/>
    <property type="match status" value="1"/>
</dbReference>
<keyword evidence="2" id="KW-0560">Oxidoreductase</keyword>
<evidence type="ECO:0000259" key="3">
    <source>
        <dbReference type="Pfam" id="PF22725"/>
    </source>
</evidence>
<evidence type="ECO:0000256" key="1">
    <source>
        <dbReference type="ARBA" id="ARBA00010928"/>
    </source>
</evidence>
<feature type="domain" description="GFO/IDH/MocA-like oxidoreductase" evidence="3">
    <location>
        <begin position="13"/>
        <end position="131"/>
    </location>
</feature>
<comment type="similarity">
    <text evidence="1">Belongs to the Gfo/Idh/MocA family.</text>
</comment>
<reference evidence="4" key="1">
    <citation type="journal article" date="2014" name="Front. Microbiol.">
        <title>High frequency of phylogenetically diverse reductive dehalogenase-homologous genes in deep subseafloor sedimentary metagenomes.</title>
        <authorList>
            <person name="Kawai M."/>
            <person name="Futagami T."/>
            <person name="Toyoda A."/>
            <person name="Takaki Y."/>
            <person name="Nishi S."/>
            <person name="Hori S."/>
            <person name="Arai W."/>
            <person name="Tsubouchi T."/>
            <person name="Morono Y."/>
            <person name="Uchiyama I."/>
            <person name="Ito T."/>
            <person name="Fujiyama A."/>
            <person name="Inagaki F."/>
            <person name="Takami H."/>
        </authorList>
    </citation>
    <scope>NUCLEOTIDE SEQUENCE</scope>
    <source>
        <strain evidence="4">Expedition CK06-06</strain>
    </source>
</reference>